<gene>
    <name evidence="2" type="ORF">ACFQE9_05175</name>
</gene>
<name>A0ABD5URJ3_9EURY</name>
<dbReference type="Pfam" id="PF11667">
    <property type="entry name" value="DUF3267"/>
    <property type="match status" value="1"/>
</dbReference>
<evidence type="ECO:0000256" key="1">
    <source>
        <dbReference type="SAM" id="Phobius"/>
    </source>
</evidence>
<feature type="transmembrane region" description="Helical" evidence="1">
    <location>
        <begin position="37"/>
        <end position="59"/>
    </location>
</feature>
<evidence type="ECO:0000313" key="2">
    <source>
        <dbReference type="EMBL" id="MFC6892006.1"/>
    </source>
</evidence>
<comment type="caution">
    <text evidence="2">The sequence shown here is derived from an EMBL/GenBank/DDBJ whole genome shotgun (WGS) entry which is preliminary data.</text>
</comment>
<organism evidence="2 3">
    <name type="scientific">Halopenitus salinus</name>
    <dbReference type="NCBI Taxonomy" id="1198295"/>
    <lineage>
        <taxon>Archaea</taxon>
        <taxon>Methanobacteriati</taxon>
        <taxon>Methanobacteriota</taxon>
        <taxon>Stenosarchaea group</taxon>
        <taxon>Halobacteria</taxon>
        <taxon>Halobacteriales</taxon>
        <taxon>Haloferacaceae</taxon>
        <taxon>Halopenitus</taxon>
    </lineage>
</organism>
<keyword evidence="1" id="KW-0812">Transmembrane</keyword>
<dbReference type="Proteomes" id="UP001596296">
    <property type="component" value="Unassembled WGS sequence"/>
</dbReference>
<dbReference type="InterPro" id="IPR021683">
    <property type="entry name" value="DUF3267"/>
</dbReference>
<keyword evidence="1" id="KW-0472">Membrane</keyword>
<dbReference type="AlphaFoldDB" id="A0ABD5URJ3"/>
<keyword evidence="1" id="KW-1133">Transmembrane helix</keyword>
<dbReference type="RefSeq" id="WP_379741358.1">
    <property type="nucleotide sequence ID" value="NZ_JBHSVN010000001.1"/>
</dbReference>
<protein>
    <submittedName>
        <fullName evidence="2">DUF3267 domain-containing protein</fullName>
    </submittedName>
</protein>
<feature type="transmembrane region" description="Helical" evidence="1">
    <location>
        <begin position="102"/>
        <end position="124"/>
    </location>
</feature>
<feature type="transmembrane region" description="Helical" evidence="1">
    <location>
        <begin position="240"/>
        <end position="262"/>
    </location>
</feature>
<feature type="transmembrane region" description="Helical" evidence="1">
    <location>
        <begin position="181"/>
        <end position="205"/>
    </location>
</feature>
<keyword evidence="3" id="KW-1185">Reference proteome</keyword>
<evidence type="ECO:0000313" key="3">
    <source>
        <dbReference type="Proteomes" id="UP001596296"/>
    </source>
</evidence>
<accession>A0ABD5URJ3</accession>
<proteinExistence type="predicted"/>
<dbReference type="EMBL" id="JBHSXL010000004">
    <property type="protein sequence ID" value="MFC6892006.1"/>
    <property type="molecule type" value="Genomic_DNA"/>
</dbReference>
<sequence length="270" mass="29128">MTALGTLGLAVAVGVLAGLYETVTGQPVTFQFAPAGVGWWTEAVNLLVILLLATVILVPHEWLHGLAIRYYGGEPTYGVGLAHFILPYAYATTDHEFTRDQFIVVLLTPLVVMTAIGVPLMLVFEWEWLIVPLAANAAGAIVDLWMTLTLLGFPADVRLEDHRDGVRILGRERDRRRPLSVTALVWDALAGAAVAAVGLLLLLAIGGPLVLDRLGIRSFTIGTPETITFLFAFTSSPTEISLSVGPAVFIVGTVIGLCYAFVRSYQRTRS</sequence>
<feature type="transmembrane region" description="Helical" evidence="1">
    <location>
        <begin position="130"/>
        <end position="153"/>
    </location>
</feature>
<reference evidence="2 3" key="1">
    <citation type="journal article" date="2019" name="Int. J. Syst. Evol. Microbiol.">
        <title>The Global Catalogue of Microorganisms (GCM) 10K type strain sequencing project: providing services to taxonomists for standard genome sequencing and annotation.</title>
        <authorList>
            <consortium name="The Broad Institute Genomics Platform"/>
            <consortium name="The Broad Institute Genome Sequencing Center for Infectious Disease"/>
            <person name="Wu L."/>
            <person name="Ma J."/>
        </authorList>
    </citation>
    <scope>NUCLEOTIDE SEQUENCE [LARGE SCALE GENOMIC DNA]</scope>
    <source>
        <strain evidence="2 3">SKJ47</strain>
    </source>
</reference>